<organism evidence="7 8">
    <name type="scientific">Porcisia hertigi</name>
    <dbReference type="NCBI Taxonomy" id="2761500"/>
    <lineage>
        <taxon>Eukaryota</taxon>
        <taxon>Discoba</taxon>
        <taxon>Euglenozoa</taxon>
        <taxon>Kinetoplastea</taxon>
        <taxon>Metakinetoplastina</taxon>
        <taxon>Trypanosomatida</taxon>
        <taxon>Trypanosomatidae</taxon>
        <taxon>Leishmaniinae</taxon>
        <taxon>Porcisia</taxon>
    </lineage>
</organism>
<dbReference type="InterPro" id="IPR036155">
    <property type="entry name" value="Crypto/Photolyase_N_sf"/>
</dbReference>
<dbReference type="GO" id="GO:0003904">
    <property type="term" value="F:deoxyribodipyrimidine photo-lyase activity"/>
    <property type="evidence" value="ECO:0007669"/>
    <property type="project" value="TreeGrafter"/>
</dbReference>
<dbReference type="SUPFAM" id="SSF52425">
    <property type="entry name" value="Cryptochrome/photolyase, N-terminal domain"/>
    <property type="match status" value="1"/>
</dbReference>
<evidence type="ECO:0000256" key="4">
    <source>
        <dbReference type="PIRSR" id="PIRSR602081-1"/>
    </source>
</evidence>
<dbReference type="GO" id="GO:0071949">
    <property type="term" value="F:FAD binding"/>
    <property type="evidence" value="ECO:0007669"/>
    <property type="project" value="TreeGrafter"/>
</dbReference>
<evidence type="ECO:0000256" key="3">
    <source>
        <dbReference type="ARBA" id="ARBA00022827"/>
    </source>
</evidence>
<keyword evidence="2 4" id="KW-0285">Flavoprotein</keyword>
<dbReference type="GO" id="GO:0003677">
    <property type="term" value="F:DNA binding"/>
    <property type="evidence" value="ECO:0007669"/>
    <property type="project" value="TreeGrafter"/>
</dbReference>
<dbReference type="InterPro" id="IPR005101">
    <property type="entry name" value="Cryptochr/Photolyase_FAD-bd"/>
</dbReference>
<evidence type="ECO:0000256" key="1">
    <source>
        <dbReference type="ARBA" id="ARBA00005862"/>
    </source>
</evidence>
<reference evidence="7 8" key="1">
    <citation type="submission" date="2021-02" db="EMBL/GenBank/DDBJ databases">
        <title>Porcisia hertigi Genome sequencing and assembly.</title>
        <authorList>
            <person name="Almutairi H."/>
            <person name="Gatherer D."/>
        </authorList>
    </citation>
    <scope>NUCLEOTIDE SEQUENCE [LARGE SCALE GENOMIC DNA]</scope>
    <source>
        <strain evidence="7 8">C119</strain>
    </source>
</reference>
<dbReference type="Gene3D" id="1.10.579.10">
    <property type="entry name" value="DNA Cyclobutane Dipyrimidine Photolyase, subunit A, domain 3"/>
    <property type="match status" value="1"/>
</dbReference>
<dbReference type="InterPro" id="IPR014729">
    <property type="entry name" value="Rossmann-like_a/b/a_fold"/>
</dbReference>
<dbReference type="GeneID" id="94292861"/>
<keyword evidence="8" id="KW-1185">Reference proteome</keyword>
<dbReference type="Gene3D" id="1.25.40.80">
    <property type="match status" value="1"/>
</dbReference>
<feature type="region of interest" description="Disordered" evidence="5">
    <location>
        <begin position="144"/>
        <end position="165"/>
    </location>
</feature>
<dbReference type="Pfam" id="PF03441">
    <property type="entry name" value="FAD_binding_7"/>
    <property type="match status" value="1"/>
</dbReference>
<dbReference type="PROSITE" id="PS51645">
    <property type="entry name" value="PHR_CRY_ALPHA_BETA"/>
    <property type="match status" value="1"/>
</dbReference>
<accession>A0A836YGG6</accession>
<evidence type="ECO:0000313" key="8">
    <source>
        <dbReference type="Proteomes" id="UP000674318"/>
    </source>
</evidence>
<protein>
    <recommendedName>
        <fullName evidence="6">Photolyase/cryptochrome alpha/beta domain-containing protein</fullName>
    </recommendedName>
</protein>
<feature type="compositionally biased region" description="Pro residues" evidence="5">
    <location>
        <begin position="103"/>
        <end position="116"/>
    </location>
</feature>
<proteinExistence type="inferred from homology"/>
<dbReference type="InterPro" id="IPR006050">
    <property type="entry name" value="DNA_photolyase_N"/>
</dbReference>
<feature type="binding site" evidence="4">
    <location>
        <position position="724"/>
    </location>
    <ligand>
        <name>FAD</name>
        <dbReference type="ChEBI" id="CHEBI:57692"/>
    </ligand>
</feature>
<gene>
    <name evidence="7" type="ORF">JKF63_06836</name>
</gene>
<dbReference type="OrthoDB" id="435881at2759"/>
<evidence type="ECO:0000313" key="7">
    <source>
        <dbReference type="EMBL" id="KAG5510539.1"/>
    </source>
</evidence>
<sequence length="1076" mass="117501">MHRLPAPCRHYAATASVGLWKNRNGFACGGTLMCARRAFLTATRVRRISGGGGGDTHNNSSTGIVLDTAVYLDDPLMLQDDVENDLSDPSAAHRLLPGAPAAASPPPPPPSPPASPASPADITAEEWLEFQQCLGQAGELSSEVPCSAHGRAEPSSNSPARKVGQTAALAQDDLYSGDTLASQPLWCPPAPPLASCADAAELASDLAEEVAALHNDFGVSLTPDLEQGEQKMRAGSSRHCDGGVVFGDDAERDAQLLASLRGHHVRLQNTPDVEWPPLIIPDRSGQAVENTQPLVHSGTKGNETFASAPTTTDSTLAAVPQPTVHLLHRHNYLAVQDQLYLGACTALEAQLRPSGAMQTSPRCASTQPHGCCILVAFSPTDLRVHDNYLLALASVRARAAATETGGPVPVIGVCVLDYRTFAQPSVVGGFFRQSPQRAQFLLDTVAALRRELEDKLHVPLLVRCGRPEEHVPRLAVELGAIDVFMATQYAPHERRVQELMMRRLRAGTWISREETTNDTVATGAVEQGASVAPHEALRGPTAEEDDDPLIAVIEHDSWAAGGQHPYYPDRRPPSDCRTAAAPPVVHSVWQSTLVHLDDLPTPLAAMKEGERWYHDDVTVSTIRPTEPYDKATALLSELPLTWQTVALLPTESERNGRARTSVLRGALPRLEDLGYSAAAACGTDFAFQEVIATQSSSPDAGEKAALVRLQDWLAQGGMTSLLRYGRERRTNTKMYSQKLARVSPYIAVGALSPRKYYETLRQFAQENQRDAFVQQQFREGLLRLSRRDYWHWMGLRFGDRLFFSYGPHPEQTDDVPCWRHDVKVVQRWCDGLTGIPFADAAMRELVGTGFVAHEGRQALAWLLTRGYGQDWRLGAEWMERCSIDYDPFVCYGNYAYSCGLVQDDFGEPVRNVHYLAHQHDQTGIYVKKWLPQLSKIPPVYVHRPHVLTARMQAMHGVQLGHSYPYPLKLWQGAQRTLSAAELTAYYPRGIVRGPGYAEALRYSAAMLQPEEYNAAVSPAYLQRQQWAAMLPASAFAGLESTDEAVNQLAHVGVVTPRQFVGAAAAAPEPLSGGILA</sequence>
<keyword evidence="3 4" id="KW-0274">FAD</keyword>
<dbReference type="Pfam" id="PF00875">
    <property type="entry name" value="DNA_photolyase"/>
    <property type="match status" value="1"/>
</dbReference>
<dbReference type="PANTHER" id="PTHR11455">
    <property type="entry name" value="CRYPTOCHROME"/>
    <property type="match status" value="1"/>
</dbReference>
<dbReference type="EMBL" id="JAFJZO010000009">
    <property type="protein sequence ID" value="KAG5510539.1"/>
    <property type="molecule type" value="Genomic_DNA"/>
</dbReference>
<dbReference type="PANTHER" id="PTHR11455:SF22">
    <property type="entry name" value="CRYPTOCHROME DASH"/>
    <property type="match status" value="1"/>
</dbReference>
<feature type="region of interest" description="Disordered" evidence="5">
    <location>
        <begin position="81"/>
        <end position="120"/>
    </location>
</feature>
<name>A0A836YGG6_9TRYP</name>
<dbReference type="InterPro" id="IPR036134">
    <property type="entry name" value="Crypto/Photolyase_FAD-like_sf"/>
</dbReference>
<evidence type="ECO:0000256" key="2">
    <source>
        <dbReference type="ARBA" id="ARBA00022630"/>
    </source>
</evidence>
<dbReference type="InterPro" id="IPR002081">
    <property type="entry name" value="Cryptochrome/DNA_photolyase_1"/>
</dbReference>
<feature type="binding site" evidence="4">
    <location>
        <begin position="884"/>
        <end position="886"/>
    </location>
    <ligand>
        <name>FAD</name>
        <dbReference type="ChEBI" id="CHEBI:57692"/>
    </ligand>
</feature>
<dbReference type="KEGG" id="phet:94292861"/>
<dbReference type="GO" id="GO:0000719">
    <property type="term" value="P:photoreactive repair"/>
    <property type="evidence" value="ECO:0007669"/>
    <property type="project" value="TreeGrafter"/>
</dbReference>
<dbReference type="SUPFAM" id="SSF48173">
    <property type="entry name" value="Cryptochrome/photolyase FAD-binding domain"/>
    <property type="match status" value="1"/>
</dbReference>
<comment type="caution">
    <text evidence="7">The sequence shown here is derived from an EMBL/GenBank/DDBJ whole genome shotgun (WGS) entry which is preliminary data.</text>
</comment>
<dbReference type="RefSeq" id="XP_067759143.1">
    <property type="nucleotide sequence ID" value="XM_067902784.1"/>
</dbReference>
<dbReference type="AlphaFoldDB" id="A0A836YGG6"/>
<dbReference type="Proteomes" id="UP000674318">
    <property type="component" value="Unassembled WGS sequence"/>
</dbReference>
<comment type="similarity">
    <text evidence="1">Belongs to the DNA photolyase class-1 family.</text>
</comment>
<feature type="binding site" evidence="4">
    <location>
        <position position="777"/>
    </location>
    <ligand>
        <name>FAD</name>
        <dbReference type="ChEBI" id="CHEBI:57692"/>
    </ligand>
</feature>
<comment type="cofactor">
    <cofactor evidence="4">
        <name>FAD</name>
        <dbReference type="ChEBI" id="CHEBI:57692"/>
    </cofactor>
    <text evidence="4">Binds 1 FAD per subunit.</text>
</comment>
<evidence type="ECO:0000259" key="6">
    <source>
        <dbReference type="PROSITE" id="PS51645"/>
    </source>
</evidence>
<evidence type="ECO:0000256" key="5">
    <source>
        <dbReference type="SAM" id="MobiDB-lite"/>
    </source>
</evidence>
<feature type="domain" description="Photolyase/cryptochrome alpha/beta" evidence="6">
    <location>
        <begin position="372"/>
        <end position="520"/>
    </location>
</feature>
<dbReference type="Gene3D" id="3.40.50.620">
    <property type="entry name" value="HUPs"/>
    <property type="match status" value="1"/>
</dbReference>